<comment type="similarity">
    <text evidence="2">Belongs to the Cold-regulated 413 protein family.</text>
</comment>
<feature type="transmembrane region" description="Helical" evidence="6">
    <location>
        <begin position="80"/>
        <end position="101"/>
    </location>
</feature>
<dbReference type="PANTHER" id="PTHR33596:SF4">
    <property type="entry name" value="COLD-REGULATED 413 PLASMA MEMBRANE PROTEIN 4-LIKE"/>
    <property type="match status" value="1"/>
</dbReference>
<evidence type="ECO:0000256" key="2">
    <source>
        <dbReference type="ARBA" id="ARBA00005852"/>
    </source>
</evidence>
<evidence type="ECO:0000256" key="4">
    <source>
        <dbReference type="ARBA" id="ARBA00022989"/>
    </source>
</evidence>
<reference evidence="7" key="1">
    <citation type="journal article" date="2021" name="J. Hered.">
        <title>Genome Assembly of Salicaceae Populus deltoides (Eastern Cottonwood) I-69 Based on Nanopore Sequencing and Hi-C Technologies.</title>
        <authorList>
            <person name="Bai S."/>
            <person name="Wu H."/>
            <person name="Zhang J."/>
            <person name="Pan Z."/>
            <person name="Zhao W."/>
            <person name="Li Z."/>
            <person name="Tong C."/>
        </authorList>
    </citation>
    <scope>NUCLEOTIDE SEQUENCE</scope>
    <source>
        <tissue evidence="7">Leaf</tissue>
    </source>
</reference>
<dbReference type="GO" id="GO:0016020">
    <property type="term" value="C:membrane"/>
    <property type="evidence" value="ECO:0007669"/>
    <property type="project" value="UniProtKB-SubCell"/>
</dbReference>
<protein>
    <submittedName>
        <fullName evidence="7">Uncharacterized protein</fullName>
    </submittedName>
</protein>
<evidence type="ECO:0000256" key="5">
    <source>
        <dbReference type="ARBA" id="ARBA00023136"/>
    </source>
</evidence>
<evidence type="ECO:0000313" key="7">
    <source>
        <dbReference type="EMBL" id="KAH8503496.1"/>
    </source>
</evidence>
<keyword evidence="5 6" id="KW-0472">Membrane</keyword>
<feature type="transmembrane region" description="Helical" evidence="6">
    <location>
        <begin position="121"/>
        <end position="141"/>
    </location>
</feature>
<dbReference type="Proteomes" id="UP000807159">
    <property type="component" value="Chromosome 7"/>
</dbReference>
<dbReference type="PANTHER" id="PTHR33596">
    <property type="entry name" value="COLD-REGULATED 413 PLASMA MEMBRANE PROTEIN 2"/>
    <property type="match status" value="1"/>
</dbReference>
<evidence type="ECO:0000313" key="8">
    <source>
        <dbReference type="Proteomes" id="UP000807159"/>
    </source>
</evidence>
<accession>A0A8T2YEL7</accession>
<comment type="caution">
    <text evidence="7">The sequence shown here is derived from an EMBL/GenBank/DDBJ whole genome shotgun (WGS) entry which is preliminary data.</text>
</comment>
<dbReference type="Pfam" id="PF05562">
    <property type="entry name" value="WCOR413"/>
    <property type="match status" value="1"/>
</dbReference>
<organism evidence="7 8">
    <name type="scientific">Populus deltoides</name>
    <name type="common">Eastern poplar</name>
    <name type="synonym">Eastern cottonwood</name>
    <dbReference type="NCBI Taxonomy" id="3696"/>
    <lineage>
        <taxon>Eukaryota</taxon>
        <taxon>Viridiplantae</taxon>
        <taxon>Streptophyta</taxon>
        <taxon>Embryophyta</taxon>
        <taxon>Tracheophyta</taxon>
        <taxon>Spermatophyta</taxon>
        <taxon>Magnoliopsida</taxon>
        <taxon>eudicotyledons</taxon>
        <taxon>Gunneridae</taxon>
        <taxon>Pentapetalae</taxon>
        <taxon>rosids</taxon>
        <taxon>fabids</taxon>
        <taxon>Malpighiales</taxon>
        <taxon>Salicaceae</taxon>
        <taxon>Saliceae</taxon>
        <taxon>Populus</taxon>
    </lineage>
</organism>
<dbReference type="InterPro" id="IPR008892">
    <property type="entry name" value="COR413"/>
</dbReference>
<evidence type="ECO:0000256" key="6">
    <source>
        <dbReference type="SAM" id="Phobius"/>
    </source>
</evidence>
<keyword evidence="4 6" id="KW-1133">Transmembrane helix</keyword>
<feature type="transmembrane region" description="Helical" evidence="6">
    <location>
        <begin position="32"/>
        <end position="49"/>
    </location>
</feature>
<gene>
    <name evidence="7" type="ORF">H0E87_014682</name>
</gene>
<evidence type="ECO:0000256" key="3">
    <source>
        <dbReference type="ARBA" id="ARBA00022692"/>
    </source>
</evidence>
<keyword evidence="3 6" id="KW-0812">Transmembrane</keyword>
<evidence type="ECO:0000256" key="1">
    <source>
        <dbReference type="ARBA" id="ARBA00004141"/>
    </source>
</evidence>
<sequence>MASSFNVYNSTSLALAVAEAIESRSSRARASFQWGGTIFAIFLLILNRVGRKSSVQTTLLVFYLLTSFPTVFFKVLRGQFGYWIAFLAIAANLFFPEAFPVSRFILFVISPDRLVDGLRNSIAGAIFCLLIGISFVIMEIREIVGDRIRECSLLCWGYCLATPFLFFFTIKYLCLGTW</sequence>
<keyword evidence="8" id="KW-1185">Reference proteome</keyword>
<dbReference type="AlphaFoldDB" id="A0A8T2YEL7"/>
<feature type="transmembrane region" description="Helical" evidence="6">
    <location>
        <begin position="55"/>
        <end position="73"/>
    </location>
</feature>
<dbReference type="EMBL" id="JACEGQ020000007">
    <property type="protein sequence ID" value="KAH8503496.1"/>
    <property type="molecule type" value="Genomic_DNA"/>
</dbReference>
<feature type="transmembrane region" description="Helical" evidence="6">
    <location>
        <begin position="153"/>
        <end position="173"/>
    </location>
</feature>
<name>A0A8T2YEL7_POPDE</name>
<comment type="subcellular location">
    <subcellularLocation>
        <location evidence="1">Membrane</location>
        <topology evidence="1">Multi-pass membrane protein</topology>
    </subcellularLocation>
</comment>
<proteinExistence type="inferred from homology"/>